<evidence type="ECO:0000313" key="1">
    <source>
        <dbReference type="EMBL" id="ABV22398.1"/>
    </source>
</evidence>
<name>A7WQA6_NOCSC</name>
<protein>
    <submittedName>
        <fullName evidence="1">Uncharacterized protein</fullName>
    </submittedName>
</protein>
<accession>A7WQA6</accession>
<dbReference type="EMBL" id="EF134284">
    <property type="protein sequence ID" value="ABV22398.1"/>
    <property type="molecule type" value="mRNA"/>
</dbReference>
<dbReference type="AlphaFoldDB" id="A7WQA6"/>
<sequence>MKLSSEAHRDWDRCHDRSCGWNFLFGRRRRRSHCARPCHCNSTQRSLGTSLTCTRGHDHGTRVSAQNHQSRDAPIPRLCQQLAPMHGRPWVEAQHWARRSSDTRDKLASSVASRLSLHCV</sequence>
<organism evidence="1">
    <name type="scientific">Noctiluca scintillans</name>
    <name type="common">Sea sparkle</name>
    <name type="synonym">Red tide dinoflagellate</name>
    <dbReference type="NCBI Taxonomy" id="2966"/>
    <lineage>
        <taxon>Eukaryota</taxon>
        <taxon>Sar</taxon>
        <taxon>Alveolata</taxon>
        <taxon>Dinophyceae</taxon>
        <taxon>Noctilucales</taxon>
        <taxon>Noctilucaceae</taxon>
        <taxon>Noctiluca</taxon>
    </lineage>
</organism>
<reference evidence="1" key="1">
    <citation type="journal article" date="2007" name="Proc. Natl. Acad. Sci. U.S.A.">
        <title>Spliced leader RNA trans-splicing in dinoflagellates.</title>
        <authorList>
            <person name="Zhang H."/>
            <person name="Hou Y."/>
            <person name="Miranda L."/>
            <person name="Campbell D.A."/>
            <person name="Sturm N.R."/>
            <person name="Gaasterland T."/>
            <person name="Lin S."/>
        </authorList>
    </citation>
    <scope>NUCLEOTIDE SEQUENCE</scope>
    <source>
        <strain evidence="1">Nsc-cDNA42</strain>
    </source>
</reference>
<proteinExistence type="evidence at transcript level"/>